<feature type="transmembrane region" description="Helical" evidence="8">
    <location>
        <begin position="21"/>
        <end position="46"/>
    </location>
</feature>
<dbReference type="PANTHER" id="PTHR35529:SF1">
    <property type="entry name" value="MANGANESE EFFLUX PUMP MNTP-RELATED"/>
    <property type="match status" value="1"/>
</dbReference>
<feature type="transmembrane region" description="Helical" evidence="8">
    <location>
        <begin position="58"/>
        <end position="80"/>
    </location>
</feature>
<keyword evidence="7 8" id="KW-0464">Manganese</keyword>
<feature type="transmembrane region" description="Helical" evidence="8">
    <location>
        <begin position="149"/>
        <end position="169"/>
    </location>
</feature>
<comment type="similarity">
    <text evidence="8">Belongs to the MntP (TC 9.B.29) family.</text>
</comment>
<organism evidence="9 10">
    <name type="scientific">Desulfoluna spongiiphila</name>
    <dbReference type="NCBI Taxonomy" id="419481"/>
    <lineage>
        <taxon>Bacteria</taxon>
        <taxon>Pseudomonadati</taxon>
        <taxon>Thermodesulfobacteriota</taxon>
        <taxon>Desulfobacteria</taxon>
        <taxon>Desulfobacterales</taxon>
        <taxon>Desulfolunaceae</taxon>
        <taxon>Desulfoluna</taxon>
    </lineage>
</organism>
<gene>
    <name evidence="8" type="primary">mntP</name>
    <name evidence="9" type="ORF">SAMN05216233_112100</name>
</gene>
<dbReference type="PANTHER" id="PTHR35529">
    <property type="entry name" value="MANGANESE EFFLUX PUMP MNTP-RELATED"/>
    <property type="match status" value="1"/>
</dbReference>
<protein>
    <recommendedName>
        <fullName evidence="8">Putative manganese efflux pump MntP</fullName>
    </recommendedName>
</protein>
<dbReference type="HAMAP" id="MF_01521">
    <property type="entry name" value="MntP_pump"/>
    <property type="match status" value="1"/>
</dbReference>
<dbReference type="GO" id="GO:0005384">
    <property type="term" value="F:manganese ion transmembrane transporter activity"/>
    <property type="evidence" value="ECO:0007669"/>
    <property type="project" value="UniProtKB-UniRule"/>
</dbReference>
<name>A0A1G5H3H7_9BACT</name>
<evidence type="ECO:0000313" key="10">
    <source>
        <dbReference type="Proteomes" id="UP000198870"/>
    </source>
</evidence>
<evidence type="ECO:0000256" key="6">
    <source>
        <dbReference type="ARBA" id="ARBA00023136"/>
    </source>
</evidence>
<dbReference type="InterPro" id="IPR022929">
    <property type="entry name" value="Put_MntP"/>
</dbReference>
<keyword evidence="2 8" id="KW-1003">Cell membrane</keyword>
<reference evidence="9 10" key="1">
    <citation type="submission" date="2016-10" db="EMBL/GenBank/DDBJ databases">
        <authorList>
            <person name="de Groot N.N."/>
        </authorList>
    </citation>
    <scope>NUCLEOTIDE SEQUENCE [LARGE SCALE GENOMIC DNA]</scope>
    <source>
        <strain evidence="9 10">AA1</strain>
    </source>
</reference>
<dbReference type="RefSeq" id="WP_254782068.1">
    <property type="nucleotide sequence ID" value="NZ_FMUX01000012.1"/>
</dbReference>
<keyword evidence="5 8" id="KW-0406">Ion transport</keyword>
<accession>A0A1G5H3H7</accession>
<keyword evidence="3 8" id="KW-0812">Transmembrane</keyword>
<dbReference type="InterPro" id="IPR003810">
    <property type="entry name" value="Mntp/YtaF"/>
</dbReference>
<feature type="transmembrane region" description="Helical" evidence="8">
    <location>
        <begin position="181"/>
        <end position="202"/>
    </location>
</feature>
<keyword evidence="1 8" id="KW-0813">Transport</keyword>
<keyword evidence="4 8" id="KW-1133">Transmembrane helix</keyword>
<keyword evidence="10" id="KW-1185">Reference proteome</keyword>
<evidence type="ECO:0000256" key="3">
    <source>
        <dbReference type="ARBA" id="ARBA00022692"/>
    </source>
</evidence>
<evidence type="ECO:0000313" key="9">
    <source>
        <dbReference type="EMBL" id="SCY58284.1"/>
    </source>
</evidence>
<comment type="caution">
    <text evidence="8">Lacks conserved residue(s) required for the propagation of feature annotation.</text>
</comment>
<evidence type="ECO:0000256" key="7">
    <source>
        <dbReference type="ARBA" id="ARBA00023211"/>
    </source>
</evidence>
<evidence type="ECO:0000256" key="8">
    <source>
        <dbReference type="HAMAP-Rule" id="MF_01521"/>
    </source>
</evidence>
<evidence type="ECO:0000256" key="2">
    <source>
        <dbReference type="ARBA" id="ARBA00022475"/>
    </source>
</evidence>
<dbReference type="Pfam" id="PF02659">
    <property type="entry name" value="Mntp"/>
    <property type="match status" value="1"/>
</dbReference>
<comment type="subcellular location">
    <subcellularLocation>
        <location evidence="8">Cell membrane</location>
        <topology evidence="8">Multi-pass membrane protein</topology>
    </subcellularLocation>
</comment>
<proteinExistence type="inferred from homology"/>
<dbReference type="EMBL" id="FMUX01000012">
    <property type="protein sequence ID" value="SCY58284.1"/>
    <property type="molecule type" value="Genomic_DNA"/>
</dbReference>
<comment type="function">
    <text evidence="8">Probably functions as a manganese efflux pump.</text>
</comment>
<keyword evidence="6 8" id="KW-0472">Membrane</keyword>
<evidence type="ECO:0000256" key="4">
    <source>
        <dbReference type="ARBA" id="ARBA00022989"/>
    </source>
</evidence>
<dbReference type="AlphaFoldDB" id="A0A1G5H3H7"/>
<sequence>MAQTLLVAFEPMTLECGVVELIPLISLAVALAMDAFAVSVAVGIRLKTVNPRQMFRLSWHFGLFQALMPVLGWCLGVNIRSFVESFDHWIAFGLLAFVGGKMFWDAFQDEEEAGETSDPTRSMSLVLLSVATSIDALAVGFSMSVLDVAIAFPAIVIGVTASMFTLLGMQLGSRFASTSRLSHWAEILGGLVLFFIGFHILFEHGGFGS</sequence>
<dbReference type="STRING" id="419481.SAMN05216233_112100"/>
<evidence type="ECO:0000256" key="1">
    <source>
        <dbReference type="ARBA" id="ARBA00022448"/>
    </source>
</evidence>
<evidence type="ECO:0000256" key="5">
    <source>
        <dbReference type="ARBA" id="ARBA00023065"/>
    </source>
</evidence>
<dbReference type="Proteomes" id="UP000198870">
    <property type="component" value="Unassembled WGS sequence"/>
</dbReference>
<dbReference type="GO" id="GO:0005886">
    <property type="term" value="C:plasma membrane"/>
    <property type="evidence" value="ECO:0007669"/>
    <property type="project" value="UniProtKB-SubCell"/>
</dbReference>